<protein>
    <submittedName>
        <fullName evidence="5">DUF2207 domain-containing protein</fullName>
    </submittedName>
</protein>
<dbReference type="InterPro" id="IPR018702">
    <property type="entry name" value="DUF2207"/>
</dbReference>
<dbReference type="Proteomes" id="UP000266113">
    <property type="component" value="Unassembled WGS sequence"/>
</dbReference>
<name>A0A398DRD1_9BACT</name>
<evidence type="ECO:0000313" key="5">
    <source>
        <dbReference type="EMBL" id="RIE17470.1"/>
    </source>
</evidence>
<comment type="caution">
    <text evidence="5">The sequence shown here is derived from an EMBL/GenBank/DDBJ whole genome shotgun (WGS) entry which is preliminary data.</text>
</comment>
<evidence type="ECO:0000256" key="1">
    <source>
        <dbReference type="SAM" id="Phobius"/>
    </source>
</evidence>
<feature type="chain" id="PRO_5017190723" evidence="2">
    <location>
        <begin position="33"/>
        <end position="661"/>
    </location>
</feature>
<feature type="signal peptide" evidence="2">
    <location>
        <begin position="1"/>
        <end position="32"/>
    </location>
</feature>
<proteinExistence type="predicted"/>
<evidence type="ECO:0000313" key="6">
    <source>
        <dbReference type="Proteomes" id="UP000266113"/>
    </source>
</evidence>
<feature type="domain" description="Predicted membrane protein YciQ-like C-terminal" evidence="4">
    <location>
        <begin position="287"/>
        <end position="456"/>
    </location>
</feature>
<keyword evidence="6" id="KW-1185">Reference proteome</keyword>
<keyword evidence="2" id="KW-0732">Signal</keyword>
<dbReference type="AlphaFoldDB" id="A0A398DRD1"/>
<feature type="transmembrane region" description="Helical" evidence="1">
    <location>
        <begin position="475"/>
        <end position="496"/>
    </location>
</feature>
<keyword evidence="1" id="KW-1133">Transmembrane helix</keyword>
<evidence type="ECO:0000259" key="3">
    <source>
        <dbReference type="Pfam" id="PF09972"/>
    </source>
</evidence>
<keyword evidence="1" id="KW-0472">Membrane</keyword>
<feature type="transmembrane region" description="Helical" evidence="1">
    <location>
        <begin position="402"/>
        <end position="422"/>
    </location>
</feature>
<feature type="transmembrane region" description="Helical" evidence="1">
    <location>
        <begin position="502"/>
        <end position="521"/>
    </location>
</feature>
<reference evidence="5 6" key="1">
    <citation type="submission" date="2018-09" db="EMBL/GenBank/DDBJ databases">
        <title>Discovery and Ecogenomic Context for Candidatus Cryosericales, a Global Caldiserica Order Active in Thawing Permafrost.</title>
        <authorList>
            <person name="Martinez M.A."/>
            <person name="Woodcroft B.J."/>
            <person name="Ignacio Espinoza J.C."/>
            <person name="Zayed A."/>
            <person name="Singleton C.M."/>
            <person name="Boyd J."/>
            <person name="Li Y.-F."/>
            <person name="Purvine S."/>
            <person name="Maughan H."/>
            <person name="Hodgkins S.B."/>
            <person name="Anderson D."/>
            <person name="Sederholm M."/>
            <person name="Temperton B."/>
            <person name="Saleska S.R."/>
            <person name="Tyson G.W."/>
            <person name="Rich V.I."/>
        </authorList>
    </citation>
    <scope>NUCLEOTIDE SEQUENCE [LARGE SCALE GENOMIC DNA]</scope>
    <source>
        <strain evidence="5 6">SMC1</strain>
    </source>
</reference>
<feature type="domain" description="DUF2207" evidence="3">
    <location>
        <begin position="37"/>
        <end position="229"/>
    </location>
</feature>
<dbReference type="EMBL" id="QXIY01000003">
    <property type="protein sequence ID" value="RIE17470.1"/>
    <property type="molecule type" value="Genomic_DNA"/>
</dbReference>
<dbReference type="Pfam" id="PF09972">
    <property type="entry name" value="DUF2207"/>
    <property type="match status" value="1"/>
</dbReference>
<evidence type="ECO:0000256" key="2">
    <source>
        <dbReference type="SAM" id="SignalP"/>
    </source>
</evidence>
<dbReference type="Pfam" id="PF20990">
    <property type="entry name" value="DUF2207_C"/>
    <property type="match status" value="2"/>
</dbReference>
<dbReference type="OrthoDB" id="9767603at2"/>
<dbReference type="InterPro" id="IPR048389">
    <property type="entry name" value="YciQ-like_C"/>
</dbReference>
<keyword evidence="1" id="KW-0812">Transmembrane</keyword>
<organism evidence="5 6">
    <name type="scientific">Candidatus Cryosericum septentrionale</name>
    <dbReference type="NCBI Taxonomy" id="2290913"/>
    <lineage>
        <taxon>Bacteria</taxon>
        <taxon>Pseudomonadati</taxon>
        <taxon>Caldisericota/Cryosericota group</taxon>
        <taxon>Candidatus Cryosericota</taxon>
        <taxon>Candidatus Cryosericia</taxon>
        <taxon>Candidatus Cryosericales</taxon>
        <taxon>Candidatus Cryosericaceae</taxon>
        <taxon>Candidatus Cryosericum</taxon>
    </lineage>
</organism>
<sequence length="661" mass="70948">MNQVPAVRKLACTVLMLMAALMLPSPVGRAGAAEAERILSFDSVVTVHVDSTMTVQETIRFVSAGVSIQHDLYRDFPTTYTNPGGAPVRVSFHVVSLTRDGATEPWHAIRQTNGVRVYLGSSSVDLEPGEHTYVLTYTSDRQLGFFDDHDELYWNVTGNGWEFPIERASCTVVLPGTAWQQITGLTAHTGPQGATGTDYAMSRNGSGNPVFMTTAPLAQFEGLSVVVGWPKGFVVPPSSLQTLRWWLRDNRSVGVAVIALLGLLLYYLLTWLRVGHDPRSGTIVPQFAPPEGLSPAATRYLRLMGCDTKGLAAAMTGLAVKGALVISQDEDGSFAVDTTGSAPAGLLPDETELLQELFQGRSKTRLVFRQSAHNRVQAVRKALEQALRSTYGKGYFVTNLRYAATGIALSVAGVVAAGLLGTTQPERVFGFLFMSIWLSIWTFGVAALVTEVVASWRGRSADTSGKRIFSLPRSVGLTLFAIPFLLGEIIGTIAFVVMAGPLLLALVFVTVAIDVIFFRLLRAYTPQGREILNQIDGFRLYLSVAEKDHMNMLTPVDHTPETFERYLPYALALDVEQQWSESFADILEHTDASGQLAYHPVWFSGGIWRSTTFSALGSSLSGAFASAIAACSVAPRKSSGFGGGAGDAGGGGFGGGGGGGW</sequence>
<dbReference type="RefSeq" id="WP_119085042.1">
    <property type="nucleotide sequence ID" value="NZ_QXIY01000003.1"/>
</dbReference>
<evidence type="ECO:0000259" key="4">
    <source>
        <dbReference type="Pfam" id="PF20990"/>
    </source>
</evidence>
<feature type="domain" description="Predicted membrane protein YciQ-like C-terminal" evidence="4">
    <location>
        <begin position="477"/>
        <end position="583"/>
    </location>
</feature>
<feature type="transmembrane region" description="Helical" evidence="1">
    <location>
        <begin position="428"/>
        <end position="454"/>
    </location>
</feature>
<accession>A0A398DRD1</accession>
<gene>
    <name evidence="5" type="ORF">SMC1_01465</name>
</gene>
<feature type="transmembrane region" description="Helical" evidence="1">
    <location>
        <begin position="253"/>
        <end position="272"/>
    </location>
</feature>